<proteinExistence type="predicted"/>
<dbReference type="HOGENOM" id="CLU_054590_0_1_1"/>
<dbReference type="EMBL" id="AMGV01000001">
    <property type="protein sequence ID" value="KEF62863.1"/>
    <property type="molecule type" value="Genomic_DNA"/>
</dbReference>
<dbReference type="VEuPathDB" id="FungiDB:A1O9_00836"/>
<sequence length="237" mass="25560">MKMTSTACKTTPAIVLEGYKPRGVYETVSGLNTYVTGPKNATSGIVDIYDVFGFSSQTLQGADILAARTNSIVIIPDFFNGESVSHDWLPADSEEKKTLLTKFLSEKAAYPQNVGLLLGVAEDCKKRFPCAKKWAAFGLCWGGKVAVLASGSDSPFVASGQTHPGSIDKADAQKLTIPHIVLASKDEPAEVILAYKEILEASGKDGLVETYSSMWHGWMGARANLTEDDGRKQYMRG</sequence>
<gene>
    <name evidence="2" type="ORF">A1O9_00836</name>
</gene>
<name>A0A072PU54_9EURO</name>
<keyword evidence="3" id="KW-1185">Reference proteome</keyword>
<accession>A0A072PU54</accession>
<organism evidence="2 3">
    <name type="scientific">Exophiala aquamarina CBS 119918</name>
    <dbReference type="NCBI Taxonomy" id="1182545"/>
    <lineage>
        <taxon>Eukaryota</taxon>
        <taxon>Fungi</taxon>
        <taxon>Dikarya</taxon>
        <taxon>Ascomycota</taxon>
        <taxon>Pezizomycotina</taxon>
        <taxon>Eurotiomycetes</taxon>
        <taxon>Chaetothyriomycetidae</taxon>
        <taxon>Chaetothyriales</taxon>
        <taxon>Herpotrichiellaceae</taxon>
        <taxon>Exophiala</taxon>
    </lineage>
</organism>
<dbReference type="PANTHER" id="PTHR47668:SF1">
    <property type="entry name" value="DIENELACTONE HYDROLASE DOMAIN-CONTAINING PROTEIN-RELATED"/>
    <property type="match status" value="1"/>
</dbReference>
<dbReference type="Pfam" id="PF01738">
    <property type="entry name" value="DLH"/>
    <property type="match status" value="1"/>
</dbReference>
<dbReference type="GeneID" id="25275787"/>
<dbReference type="AlphaFoldDB" id="A0A072PU54"/>
<dbReference type="PANTHER" id="PTHR47668">
    <property type="entry name" value="DIENELACTONE HYDROLASE FAMILY PROTEIN (AFU_ORTHOLOGUE AFUA_6G01940)"/>
    <property type="match status" value="1"/>
</dbReference>
<dbReference type="SUPFAM" id="SSF53474">
    <property type="entry name" value="alpha/beta-Hydrolases"/>
    <property type="match status" value="1"/>
</dbReference>
<dbReference type="GO" id="GO:0016787">
    <property type="term" value="F:hydrolase activity"/>
    <property type="evidence" value="ECO:0007669"/>
    <property type="project" value="InterPro"/>
</dbReference>
<dbReference type="Proteomes" id="UP000027920">
    <property type="component" value="Unassembled WGS sequence"/>
</dbReference>
<dbReference type="STRING" id="1182545.A0A072PU54"/>
<dbReference type="RefSeq" id="XP_013265453.1">
    <property type="nucleotide sequence ID" value="XM_013409999.1"/>
</dbReference>
<dbReference type="OrthoDB" id="2147163at2759"/>
<dbReference type="InterPro" id="IPR029058">
    <property type="entry name" value="AB_hydrolase_fold"/>
</dbReference>
<evidence type="ECO:0000313" key="3">
    <source>
        <dbReference type="Proteomes" id="UP000027920"/>
    </source>
</evidence>
<protein>
    <recommendedName>
        <fullName evidence="1">Dienelactone hydrolase domain-containing protein</fullName>
    </recommendedName>
</protein>
<evidence type="ECO:0000259" key="1">
    <source>
        <dbReference type="Pfam" id="PF01738"/>
    </source>
</evidence>
<comment type="caution">
    <text evidence="2">The sequence shown here is derived from an EMBL/GenBank/DDBJ whole genome shotgun (WGS) entry which is preliminary data.</text>
</comment>
<reference evidence="2 3" key="1">
    <citation type="submission" date="2013-03" db="EMBL/GenBank/DDBJ databases">
        <title>The Genome Sequence of Exophiala aquamarina CBS 119918.</title>
        <authorList>
            <consortium name="The Broad Institute Genomics Platform"/>
            <person name="Cuomo C."/>
            <person name="de Hoog S."/>
            <person name="Gorbushina A."/>
            <person name="Walker B."/>
            <person name="Young S.K."/>
            <person name="Zeng Q."/>
            <person name="Gargeya S."/>
            <person name="Fitzgerald M."/>
            <person name="Haas B."/>
            <person name="Abouelleil A."/>
            <person name="Allen A.W."/>
            <person name="Alvarado L."/>
            <person name="Arachchi H.M."/>
            <person name="Berlin A.M."/>
            <person name="Chapman S.B."/>
            <person name="Gainer-Dewar J."/>
            <person name="Goldberg J."/>
            <person name="Griggs A."/>
            <person name="Gujja S."/>
            <person name="Hansen M."/>
            <person name="Howarth C."/>
            <person name="Imamovic A."/>
            <person name="Ireland A."/>
            <person name="Larimer J."/>
            <person name="McCowan C."/>
            <person name="Murphy C."/>
            <person name="Pearson M."/>
            <person name="Poon T.W."/>
            <person name="Priest M."/>
            <person name="Roberts A."/>
            <person name="Saif S."/>
            <person name="Shea T."/>
            <person name="Sisk P."/>
            <person name="Sykes S."/>
            <person name="Wortman J."/>
            <person name="Nusbaum C."/>
            <person name="Birren B."/>
        </authorList>
    </citation>
    <scope>NUCLEOTIDE SEQUENCE [LARGE SCALE GENOMIC DNA]</scope>
    <source>
        <strain evidence="2 3">CBS 119918</strain>
    </source>
</reference>
<evidence type="ECO:0000313" key="2">
    <source>
        <dbReference type="EMBL" id="KEF62863.1"/>
    </source>
</evidence>
<feature type="domain" description="Dienelactone hydrolase" evidence="1">
    <location>
        <begin position="32"/>
        <end position="224"/>
    </location>
</feature>
<dbReference type="InterPro" id="IPR002925">
    <property type="entry name" value="Dienelactn_hydro"/>
</dbReference>
<dbReference type="Gene3D" id="3.40.50.1820">
    <property type="entry name" value="alpha/beta hydrolase"/>
    <property type="match status" value="1"/>
</dbReference>